<feature type="binding site" evidence="2">
    <location>
        <begin position="36"/>
        <end position="39"/>
    </location>
    <ligand>
        <name>substrate</name>
    </ligand>
</feature>
<accession>A0ABR7VJW3</accession>
<evidence type="ECO:0000313" key="4">
    <source>
        <dbReference type="Proteomes" id="UP000621631"/>
    </source>
</evidence>
<dbReference type="InterPro" id="IPR004788">
    <property type="entry name" value="Ribose5P_isomerase_type_A"/>
</dbReference>
<dbReference type="Pfam" id="PF06026">
    <property type="entry name" value="Rib_5-P_isom_A"/>
    <property type="match status" value="1"/>
</dbReference>
<dbReference type="PANTHER" id="PTHR11934">
    <property type="entry name" value="RIBOSE-5-PHOSPHATE ISOMERASE"/>
    <property type="match status" value="1"/>
</dbReference>
<keyword evidence="4" id="KW-1185">Reference proteome</keyword>
<feature type="binding site" evidence="2">
    <location>
        <position position="131"/>
    </location>
    <ligand>
        <name>substrate</name>
    </ligand>
</feature>
<sequence length="238" mass="25730">MKGLNQMKINQEELKKAAGEASIKYVEDGMKIGLGSGSTVYWLIQALGQYIKDGGKIEGIPSSEQTQRWAAEAGVPLTTFSKVEQLDVTIDGADEVDKNLQLIKGGGGALFREKIIAAAAKTLIIIVDETKKVKQLGRFPLPVEVLPFGWEVTANRISKLGGKPELRKKDGDIYRSDNGNYILDCSFSYIADPAILESQLKNIVGVVETGLFVNMADKVIVGKLDGLEVIEKNCEGGG</sequence>
<evidence type="ECO:0000256" key="2">
    <source>
        <dbReference type="HAMAP-Rule" id="MF_00170"/>
    </source>
</evidence>
<name>A0ABR7VJW3_VIRHA</name>
<dbReference type="GO" id="GO:0004751">
    <property type="term" value="F:ribose-5-phosphate isomerase activity"/>
    <property type="evidence" value="ECO:0007669"/>
    <property type="project" value="UniProtKB-EC"/>
</dbReference>
<dbReference type="SUPFAM" id="SSF100950">
    <property type="entry name" value="NagB/RpiA/CoA transferase-like"/>
    <property type="match status" value="1"/>
</dbReference>
<comment type="pathway">
    <text evidence="2">Carbohydrate degradation; pentose phosphate pathway; D-ribose 5-phosphate from D-ribulose 5-phosphate (non-oxidative stage): step 1/1.</text>
</comment>
<dbReference type="EC" id="5.3.1.6" evidence="2"/>
<dbReference type="Gene3D" id="3.40.50.1360">
    <property type="match status" value="1"/>
</dbReference>
<dbReference type="RefSeq" id="WP_189777631.1">
    <property type="nucleotide sequence ID" value="NZ_JACWEZ010000003.1"/>
</dbReference>
<evidence type="ECO:0000313" key="3">
    <source>
        <dbReference type="EMBL" id="MBD1222220.1"/>
    </source>
</evidence>
<reference evidence="3 4" key="1">
    <citation type="submission" date="2020-09" db="EMBL/GenBank/DDBJ databases">
        <title>Draft Genome Sequences of Oil-Oxidizing Bacteria Halomonas titanicae, Marinobacter lutaoensis, and Virgibacillus halodenitrificans Isolated from Highly Saline Environments.</title>
        <authorList>
            <person name="Grouzdev D.S."/>
            <person name="Sokolova D.S."/>
            <person name="Semenova E.M."/>
            <person name="Borzenkov I.A."/>
            <person name="Bidzhieva S.K."/>
            <person name="Poltaraus A.B."/>
            <person name="Nazina T.N."/>
        </authorList>
    </citation>
    <scope>NUCLEOTIDE SEQUENCE [LARGE SCALE GENOMIC DNA]</scope>
    <source>
        <strain evidence="3 4">VKM B-3472D</strain>
    </source>
</reference>
<keyword evidence="1 2" id="KW-0413">Isomerase</keyword>
<comment type="caution">
    <text evidence="3">The sequence shown here is derived from an EMBL/GenBank/DDBJ whole genome shotgun (WGS) entry which is preliminary data.</text>
</comment>
<comment type="function">
    <text evidence="2">Catalyzes the reversible conversion of ribose-5-phosphate to ribulose 5-phosphate.</text>
</comment>
<dbReference type="InterPro" id="IPR037171">
    <property type="entry name" value="NagB/RpiA_transferase-like"/>
</dbReference>
<dbReference type="Proteomes" id="UP000621631">
    <property type="component" value="Unassembled WGS sequence"/>
</dbReference>
<feature type="binding site" evidence="2">
    <location>
        <begin position="104"/>
        <end position="107"/>
    </location>
    <ligand>
        <name>substrate</name>
    </ligand>
</feature>
<dbReference type="EMBL" id="JACWEZ010000003">
    <property type="protein sequence ID" value="MBD1222220.1"/>
    <property type="molecule type" value="Genomic_DNA"/>
</dbReference>
<gene>
    <name evidence="2 3" type="primary">rpiA</name>
    <name evidence="3" type="ORF">IC602_06330</name>
</gene>
<comment type="subunit">
    <text evidence="2">Homodimer.</text>
</comment>
<protein>
    <recommendedName>
        <fullName evidence="2">Ribose-5-phosphate isomerase A</fullName>
        <ecNumber evidence="2">5.3.1.6</ecNumber>
    </recommendedName>
    <alternativeName>
        <fullName evidence="2">Phosphoriboisomerase A</fullName>
        <shortName evidence="2">PRI</shortName>
    </alternativeName>
</protein>
<comment type="similarity">
    <text evidence="2">Belongs to the ribose 5-phosphate isomerase family.</text>
</comment>
<dbReference type="InterPro" id="IPR020672">
    <property type="entry name" value="Ribose5P_isomerase_typA_subgr"/>
</dbReference>
<evidence type="ECO:0000256" key="1">
    <source>
        <dbReference type="ARBA" id="ARBA00023235"/>
    </source>
</evidence>
<comment type="catalytic activity">
    <reaction evidence="2">
        <text>aldehydo-D-ribose 5-phosphate = D-ribulose 5-phosphate</text>
        <dbReference type="Rhea" id="RHEA:14657"/>
        <dbReference type="ChEBI" id="CHEBI:58121"/>
        <dbReference type="ChEBI" id="CHEBI:58273"/>
        <dbReference type="EC" id="5.3.1.6"/>
    </reaction>
</comment>
<proteinExistence type="inferred from homology"/>
<dbReference type="HAMAP" id="MF_00170">
    <property type="entry name" value="Rib_5P_isom_A"/>
    <property type="match status" value="1"/>
</dbReference>
<feature type="active site" description="Proton acceptor" evidence="2">
    <location>
        <position position="113"/>
    </location>
</feature>
<dbReference type="CDD" id="cd01398">
    <property type="entry name" value="RPI_A"/>
    <property type="match status" value="1"/>
</dbReference>
<dbReference type="PANTHER" id="PTHR11934:SF0">
    <property type="entry name" value="RIBOSE-5-PHOSPHATE ISOMERASE"/>
    <property type="match status" value="1"/>
</dbReference>
<dbReference type="NCBIfam" id="NF001924">
    <property type="entry name" value="PRK00702.1"/>
    <property type="match status" value="1"/>
</dbReference>
<feature type="binding site" evidence="2">
    <location>
        <begin position="91"/>
        <end position="94"/>
    </location>
    <ligand>
        <name>substrate</name>
    </ligand>
</feature>
<dbReference type="NCBIfam" id="TIGR00021">
    <property type="entry name" value="rpiA"/>
    <property type="match status" value="1"/>
</dbReference>
<dbReference type="SUPFAM" id="SSF75445">
    <property type="entry name" value="D-ribose-5-phosphate isomerase (RpiA), lid domain"/>
    <property type="match status" value="1"/>
</dbReference>
<dbReference type="Gene3D" id="3.30.70.260">
    <property type="match status" value="1"/>
</dbReference>
<organism evidence="3 4">
    <name type="scientific">Virgibacillus halodenitrificans</name>
    <name type="common">Bacillus halodenitrificans</name>
    <dbReference type="NCBI Taxonomy" id="1482"/>
    <lineage>
        <taxon>Bacteria</taxon>
        <taxon>Bacillati</taxon>
        <taxon>Bacillota</taxon>
        <taxon>Bacilli</taxon>
        <taxon>Bacillales</taxon>
        <taxon>Bacillaceae</taxon>
        <taxon>Virgibacillus</taxon>
    </lineage>
</organism>